<dbReference type="AlphaFoldDB" id="A0A087SE61"/>
<protein>
    <submittedName>
        <fullName evidence="1">Uncharacterized protein</fullName>
    </submittedName>
</protein>
<name>A0A087SE61_AUXPR</name>
<gene>
    <name evidence="1" type="ORF">F751_4040</name>
</gene>
<accession>A0A087SE61</accession>
<dbReference type="Proteomes" id="UP000028924">
    <property type="component" value="Unassembled WGS sequence"/>
</dbReference>
<dbReference type="GeneID" id="23615431"/>
<dbReference type="KEGG" id="apro:F751_4040"/>
<sequence>MDSPGGQDIFFERERVLDLVSWDADSNLLADHAILEVPTAHAGEALTHLLWLPGPGPKTLLTLSSRGAAHSWSQVDPDAELAAAVCLDVWYGAPAFQLPPGGGRVLAFSALAPPSPWDIGEGPPPLHQGRHFNKVGDLLDFWQRHGLERAFCRPQSAPALPLLRPGLSAVAAVSEDGLLHLHTFGLAEGVAAERVAFLSDAALLSGRGT</sequence>
<dbReference type="EMBL" id="KL662103">
    <property type="protein sequence ID" value="KFM24015.1"/>
    <property type="molecule type" value="Genomic_DNA"/>
</dbReference>
<reference evidence="1 2" key="1">
    <citation type="journal article" date="2014" name="BMC Genomics">
        <title>Oil accumulation mechanisms of the oleaginous microalga Chlorella protothecoides revealed through its genome, transcriptomes, and proteomes.</title>
        <authorList>
            <person name="Gao C."/>
            <person name="Wang Y."/>
            <person name="Shen Y."/>
            <person name="Yan D."/>
            <person name="He X."/>
            <person name="Dai J."/>
            <person name="Wu Q."/>
        </authorList>
    </citation>
    <scope>NUCLEOTIDE SEQUENCE [LARGE SCALE GENOMIC DNA]</scope>
    <source>
        <strain evidence="1 2">0710</strain>
    </source>
</reference>
<proteinExistence type="predicted"/>
<organism evidence="1 2">
    <name type="scientific">Auxenochlorella protothecoides</name>
    <name type="common">Green microalga</name>
    <name type="synonym">Chlorella protothecoides</name>
    <dbReference type="NCBI Taxonomy" id="3075"/>
    <lineage>
        <taxon>Eukaryota</taxon>
        <taxon>Viridiplantae</taxon>
        <taxon>Chlorophyta</taxon>
        <taxon>core chlorophytes</taxon>
        <taxon>Trebouxiophyceae</taxon>
        <taxon>Chlorellales</taxon>
        <taxon>Chlorellaceae</taxon>
        <taxon>Auxenochlorella</taxon>
    </lineage>
</organism>
<dbReference type="RefSeq" id="XP_011396893.1">
    <property type="nucleotide sequence ID" value="XM_011398591.1"/>
</dbReference>
<evidence type="ECO:0000313" key="2">
    <source>
        <dbReference type="Proteomes" id="UP000028924"/>
    </source>
</evidence>
<evidence type="ECO:0000313" key="1">
    <source>
        <dbReference type="EMBL" id="KFM24015.1"/>
    </source>
</evidence>
<keyword evidence="2" id="KW-1185">Reference proteome</keyword>